<dbReference type="GO" id="GO:0022857">
    <property type="term" value="F:transmembrane transporter activity"/>
    <property type="evidence" value="ECO:0007669"/>
    <property type="project" value="InterPro"/>
</dbReference>
<feature type="transmembrane region" description="Helical" evidence="7">
    <location>
        <begin position="143"/>
        <end position="162"/>
    </location>
</feature>
<evidence type="ECO:0000256" key="6">
    <source>
        <dbReference type="ARBA" id="ARBA00023136"/>
    </source>
</evidence>
<dbReference type="InterPro" id="IPR011701">
    <property type="entry name" value="MFS"/>
</dbReference>
<proteinExistence type="predicted"/>
<comment type="subcellular location">
    <subcellularLocation>
        <location evidence="1">Cell membrane</location>
        <topology evidence="1">Multi-pass membrane protein</topology>
    </subcellularLocation>
</comment>
<feature type="transmembrane region" description="Helical" evidence="7">
    <location>
        <begin position="440"/>
        <end position="464"/>
    </location>
</feature>
<dbReference type="SUPFAM" id="SSF103473">
    <property type="entry name" value="MFS general substrate transporter"/>
    <property type="match status" value="1"/>
</dbReference>
<feature type="transmembrane region" description="Helical" evidence="7">
    <location>
        <begin position="301"/>
        <end position="323"/>
    </location>
</feature>
<dbReference type="GO" id="GO:0005886">
    <property type="term" value="C:plasma membrane"/>
    <property type="evidence" value="ECO:0007669"/>
    <property type="project" value="UniProtKB-SubCell"/>
</dbReference>
<keyword evidence="4 7" id="KW-0812">Transmembrane</keyword>
<feature type="transmembrane region" description="Helical" evidence="7">
    <location>
        <begin position="362"/>
        <end position="383"/>
    </location>
</feature>
<dbReference type="Pfam" id="PF07690">
    <property type="entry name" value="MFS_1"/>
    <property type="match status" value="1"/>
</dbReference>
<feature type="transmembrane region" description="Helical" evidence="7">
    <location>
        <begin position="395"/>
        <end position="420"/>
    </location>
</feature>
<evidence type="ECO:0000256" key="7">
    <source>
        <dbReference type="SAM" id="Phobius"/>
    </source>
</evidence>
<dbReference type="PANTHER" id="PTHR42718">
    <property type="entry name" value="MAJOR FACILITATOR SUPERFAMILY MULTIDRUG TRANSPORTER MFSC"/>
    <property type="match status" value="1"/>
</dbReference>
<reference evidence="9" key="1">
    <citation type="submission" date="2020-02" db="EMBL/GenBank/DDBJ databases">
        <authorList>
            <person name="Meier V. D."/>
        </authorList>
    </citation>
    <scope>NUCLEOTIDE SEQUENCE</scope>
    <source>
        <strain evidence="9">AVDCRST_MAG12</strain>
    </source>
</reference>
<dbReference type="InterPro" id="IPR036259">
    <property type="entry name" value="MFS_trans_sf"/>
</dbReference>
<dbReference type="PANTHER" id="PTHR42718:SF46">
    <property type="entry name" value="BLR6921 PROTEIN"/>
    <property type="match status" value="1"/>
</dbReference>
<keyword evidence="6 7" id="KW-0472">Membrane</keyword>
<evidence type="ECO:0000256" key="4">
    <source>
        <dbReference type="ARBA" id="ARBA00022692"/>
    </source>
</evidence>
<dbReference type="Gene3D" id="1.20.1250.20">
    <property type="entry name" value="MFS general substrate transporter like domains"/>
    <property type="match status" value="1"/>
</dbReference>
<dbReference type="InterPro" id="IPR020846">
    <property type="entry name" value="MFS_dom"/>
</dbReference>
<evidence type="ECO:0000256" key="5">
    <source>
        <dbReference type="ARBA" id="ARBA00022989"/>
    </source>
</evidence>
<feature type="transmembrane region" description="Helical" evidence="7">
    <location>
        <begin position="202"/>
        <end position="221"/>
    </location>
</feature>
<feature type="transmembrane region" description="Helical" evidence="7">
    <location>
        <begin position="335"/>
        <end position="356"/>
    </location>
</feature>
<organism evidence="9">
    <name type="scientific">uncultured Rubrobacteraceae bacterium</name>
    <dbReference type="NCBI Taxonomy" id="349277"/>
    <lineage>
        <taxon>Bacteria</taxon>
        <taxon>Bacillati</taxon>
        <taxon>Actinomycetota</taxon>
        <taxon>Rubrobacteria</taxon>
        <taxon>Rubrobacterales</taxon>
        <taxon>Rubrobacteraceae</taxon>
        <taxon>environmental samples</taxon>
    </lineage>
</organism>
<protein>
    <recommendedName>
        <fullName evidence="8">Major facilitator superfamily (MFS) profile domain-containing protein</fullName>
    </recommendedName>
</protein>
<evidence type="ECO:0000259" key="8">
    <source>
        <dbReference type="PROSITE" id="PS50850"/>
    </source>
</evidence>
<evidence type="ECO:0000313" key="9">
    <source>
        <dbReference type="EMBL" id="CAA9500701.1"/>
    </source>
</evidence>
<dbReference type="InterPro" id="IPR005829">
    <property type="entry name" value="Sugar_transporter_CS"/>
</dbReference>
<feature type="transmembrane region" description="Helical" evidence="7">
    <location>
        <begin position="16"/>
        <end position="38"/>
    </location>
</feature>
<evidence type="ECO:0000256" key="2">
    <source>
        <dbReference type="ARBA" id="ARBA00022448"/>
    </source>
</evidence>
<gene>
    <name evidence="9" type="ORF">AVDCRST_MAG12-2642</name>
</gene>
<evidence type="ECO:0000256" key="1">
    <source>
        <dbReference type="ARBA" id="ARBA00004651"/>
    </source>
</evidence>
<evidence type="ECO:0000256" key="3">
    <source>
        <dbReference type="ARBA" id="ARBA00022475"/>
    </source>
</evidence>
<feature type="transmembrane region" description="Helical" evidence="7">
    <location>
        <begin position="168"/>
        <end position="190"/>
    </location>
</feature>
<dbReference type="Gene3D" id="1.20.1720.10">
    <property type="entry name" value="Multidrug resistance protein D"/>
    <property type="match status" value="1"/>
</dbReference>
<feature type="transmembrane region" description="Helical" evidence="7">
    <location>
        <begin position="233"/>
        <end position="251"/>
    </location>
</feature>
<feature type="transmembrane region" description="Helical" evidence="7">
    <location>
        <begin position="113"/>
        <end position="131"/>
    </location>
</feature>
<dbReference type="PROSITE" id="PS00216">
    <property type="entry name" value="SUGAR_TRANSPORT_1"/>
    <property type="match status" value="1"/>
</dbReference>
<feature type="domain" description="Major facilitator superfamily (MFS) profile" evidence="8">
    <location>
        <begin position="15"/>
        <end position="468"/>
    </location>
</feature>
<accession>A0A6J4SJG7</accession>
<dbReference type="PROSITE" id="PS50850">
    <property type="entry name" value="MFS"/>
    <property type="match status" value="1"/>
</dbReference>
<dbReference type="AlphaFoldDB" id="A0A6J4SJG7"/>
<feature type="transmembrane region" description="Helical" evidence="7">
    <location>
        <begin position="81"/>
        <end position="101"/>
    </location>
</feature>
<keyword evidence="2" id="KW-0813">Transport</keyword>
<feature type="transmembrane region" description="Helical" evidence="7">
    <location>
        <begin position="271"/>
        <end position="295"/>
    </location>
</feature>
<name>A0A6J4SJG7_9ACTN</name>
<feature type="transmembrane region" description="Helical" evidence="7">
    <location>
        <begin position="50"/>
        <end position="69"/>
    </location>
</feature>
<keyword evidence="5 7" id="KW-1133">Transmembrane helix</keyword>
<keyword evidence="3" id="KW-1003">Cell membrane</keyword>
<dbReference type="CDD" id="cd17321">
    <property type="entry name" value="MFS_MMR_MDR_like"/>
    <property type="match status" value="1"/>
</dbReference>
<sequence length="473" mass="47145">MDAGGDNRVGRKGAALALLCVAQFVDVLDVNAVIVALHSIGEDLGFSRAGLQWVVSAYVLFFAGFLLLSGRVADLWGRRRTFVAGLVLFTAASLCCGLSISPEMLVASRAVQGLGAAITAPAALSIITTIFEEGPERDRAVAAWTAVAAGGGAAGLLLGGLITDSLGWEWIFFVNVPVGVVGISLSYVLLPESRDASASRGLDLLGAGTVTAGLVLLVLGLTRIEEAGLGSPATLATLGLAVALFGAFVLVERRAADPLVPLGLFRLRGLVGAALVAFSLTAATAPVGVLVTLYLQNTLGYSAAFAGLAGLPFSLCVIAGSVLGGRIAGRSGGRATMSLGLAVVAASALVTAGITAEGGVGYVLAGMALSGLGIGCASVASTARGTSAVEEGDRGLASGFMNTSAQVGTALGLAALISLASARTVAVSGGPEAGAEALVAGYRLAFLVAAGVASLGVVAALYFFRRAEAPRKR</sequence>
<dbReference type="EMBL" id="CADCVK010000379">
    <property type="protein sequence ID" value="CAA9500701.1"/>
    <property type="molecule type" value="Genomic_DNA"/>
</dbReference>